<name>A0A0L6V4D7_9BASI</name>
<feature type="compositionally biased region" description="Polar residues" evidence="1">
    <location>
        <begin position="39"/>
        <end position="73"/>
    </location>
</feature>
<comment type="caution">
    <text evidence="2">The sequence shown here is derived from an EMBL/GenBank/DDBJ whole genome shotgun (WGS) entry which is preliminary data.</text>
</comment>
<feature type="compositionally biased region" description="Polar residues" evidence="1">
    <location>
        <begin position="96"/>
        <end position="112"/>
    </location>
</feature>
<dbReference type="EMBL" id="LAVV01007544">
    <property type="protein sequence ID" value="KNZ55599.1"/>
    <property type="molecule type" value="Genomic_DNA"/>
</dbReference>
<proteinExistence type="predicted"/>
<evidence type="ECO:0000313" key="3">
    <source>
        <dbReference type="Proteomes" id="UP000037035"/>
    </source>
</evidence>
<reference evidence="2 3" key="1">
    <citation type="submission" date="2015-08" db="EMBL/GenBank/DDBJ databases">
        <title>Next Generation Sequencing and Analysis of the Genome of Puccinia sorghi L Schw, the Causal Agent of Maize Common Rust.</title>
        <authorList>
            <person name="Rochi L."/>
            <person name="Burguener G."/>
            <person name="Darino M."/>
            <person name="Turjanski A."/>
            <person name="Kreff E."/>
            <person name="Dieguez M.J."/>
            <person name="Sacco F."/>
        </authorList>
    </citation>
    <scope>NUCLEOTIDE SEQUENCE [LARGE SCALE GENOMIC DNA]</scope>
    <source>
        <strain evidence="2 3">RO10H11247</strain>
    </source>
</reference>
<feature type="region of interest" description="Disordered" evidence="1">
    <location>
        <begin position="38"/>
        <end position="148"/>
    </location>
</feature>
<accession>A0A0L6V4D7</accession>
<dbReference type="Proteomes" id="UP000037035">
    <property type="component" value="Unassembled WGS sequence"/>
</dbReference>
<feature type="compositionally biased region" description="Polar residues" evidence="1">
    <location>
        <begin position="202"/>
        <end position="239"/>
    </location>
</feature>
<sequence>MLEVAAVGSKSVFVVVVCMRGRRSQIGESSEIEVAGQVKQASLLPQQPTTKPSTAKSSRTIPSTNNPVPSNHNPPAKKRKTNSQPIPIHPQPAQHLNQNPGESDLSSYISDQATHHPPATKPRTIRIHKPVNPKNNNNNTSKTPSQTTNLVPLTDAELLSAAAGGSHYSQQDSSSGFPNKSNAYLTPHQHPPSNTKTKKKNQANSQGPKKRSIPSNPSASTAAPISTQPAPTNNITSNQPAATKTVGTKPKTKKGQVPS</sequence>
<dbReference type="STRING" id="27349.A0A0L6V4D7"/>
<feature type="compositionally biased region" description="Low complexity" evidence="1">
    <location>
        <begin position="132"/>
        <end position="148"/>
    </location>
</feature>
<feature type="compositionally biased region" description="Polar residues" evidence="1">
    <location>
        <begin position="167"/>
        <end position="184"/>
    </location>
</feature>
<feature type="region of interest" description="Disordered" evidence="1">
    <location>
        <begin position="161"/>
        <end position="259"/>
    </location>
</feature>
<feature type="compositionally biased region" description="Basic residues" evidence="1">
    <location>
        <begin position="250"/>
        <end position="259"/>
    </location>
</feature>
<evidence type="ECO:0000256" key="1">
    <source>
        <dbReference type="SAM" id="MobiDB-lite"/>
    </source>
</evidence>
<dbReference type="VEuPathDB" id="FungiDB:VP01_2638g3"/>
<dbReference type="AlphaFoldDB" id="A0A0L6V4D7"/>
<feature type="compositionally biased region" description="Low complexity" evidence="1">
    <location>
        <begin position="240"/>
        <end position="249"/>
    </location>
</feature>
<gene>
    <name evidence="2" type="ORF">VP01_2638g3</name>
</gene>
<organism evidence="2 3">
    <name type="scientific">Puccinia sorghi</name>
    <dbReference type="NCBI Taxonomy" id="27349"/>
    <lineage>
        <taxon>Eukaryota</taxon>
        <taxon>Fungi</taxon>
        <taxon>Dikarya</taxon>
        <taxon>Basidiomycota</taxon>
        <taxon>Pucciniomycotina</taxon>
        <taxon>Pucciniomycetes</taxon>
        <taxon>Pucciniales</taxon>
        <taxon>Pucciniaceae</taxon>
        <taxon>Puccinia</taxon>
    </lineage>
</organism>
<evidence type="ECO:0000313" key="2">
    <source>
        <dbReference type="EMBL" id="KNZ55599.1"/>
    </source>
</evidence>
<protein>
    <submittedName>
        <fullName evidence="2">Uncharacterized protein</fullName>
    </submittedName>
</protein>
<keyword evidence="3" id="KW-1185">Reference proteome</keyword>